<dbReference type="EMBL" id="WHPF01000010">
    <property type="protein sequence ID" value="NNV56778.1"/>
    <property type="molecule type" value="Genomic_DNA"/>
</dbReference>
<gene>
    <name evidence="2" type="ORF">GD597_15000</name>
</gene>
<name>A0A8J8JU90_9BACT</name>
<dbReference type="InterPro" id="IPR021458">
    <property type="entry name" value="Rv0495c"/>
</dbReference>
<accession>A0A8J8JU90</accession>
<dbReference type="RefSeq" id="WP_171608716.1">
    <property type="nucleotide sequence ID" value="NZ_WHPF01000010.1"/>
</dbReference>
<organism evidence="2 3">
    <name type="scientific">Limnovirga soli</name>
    <dbReference type="NCBI Taxonomy" id="2656915"/>
    <lineage>
        <taxon>Bacteria</taxon>
        <taxon>Pseudomonadati</taxon>
        <taxon>Bacteroidota</taxon>
        <taxon>Chitinophagia</taxon>
        <taxon>Chitinophagales</taxon>
        <taxon>Chitinophagaceae</taxon>
        <taxon>Limnovirga</taxon>
    </lineage>
</organism>
<evidence type="ECO:0000256" key="1">
    <source>
        <dbReference type="ARBA" id="ARBA00093770"/>
    </source>
</evidence>
<proteinExistence type="inferred from homology"/>
<evidence type="ECO:0000313" key="3">
    <source>
        <dbReference type="Proteomes" id="UP000598971"/>
    </source>
</evidence>
<comment type="caution">
    <text evidence="2">The sequence shown here is derived from an EMBL/GenBank/DDBJ whole genome shotgun (WGS) entry which is preliminary data.</text>
</comment>
<sequence length="197" mass="22427">MIAIDNKLVSDHIIEEQFVCDLSKCKGGCCEDGDAGAPLEDWELDEIIQHFEVIKPYLTTAGLAAIEKQGKYAYDAHFGWVTPTIKGEMCAYGFRDNKGILKCGIEQAYYDGKLEWKKPISCHLYPIRIQKSKLDPDLEYVNYEPREDLCKAACNLGKKLKVPVYIFLKESIIRKYGQEFYDTLAATAEHMNSQQPD</sequence>
<protein>
    <submittedName>
        <fullName evidence="2">DUF3109 family protein</fullName>
    </submittedName>
</protein>
<dbReference type="AlphaFoldDB" id="A0A8J8JU90"/>
<dbReference type="Proteomes" id="UP000598971">
    <property type="component" value="Unassembled WGS sequence"/>
</dbReference>
<comment type="similarity">
    <text evidence="1">Belongs to the Rv0495c family.</text>
</comment>
<dbReference type="Pfam" id="PF11307">
    <property type="entry name" value="DUF3109"/>
    <property type="match status" value="1"/>
</dbReference>
<keyword evidence="3" id="KW-1185">Reference proteome</keyword>
<reference evidence="2" key="1">
    <citation type="submission" date="2019-10" db="EMBL/GenBank/DDBJ databases">
        <title>Draft genome sequence of Panacibacter sp. KCS-6.</title>
        <authorList>
            <person name="Yim K.J."/>
        </authorList>
    </citation>
    <scope>NUCLEOTIDE SEQUENCE</scope>
    <source>
        <strain evidence="2">KCS-6</strain>
    </source>
</reference>
<evidence type="ECO:0000313" key="2">
    <source>
        <dbReference type="EMBL" id="NNV56778.1"/>
    </source>
</evidence>